<accession>A0A9P6QXV3</accession>
<feature type="compositionally biased region" description="Acidic residues" evidence="1">
    <location>
        <begin position="40"/>
        <end position="51"/>
    </location>
</feature>
<keyword evidence="3" id="KW-1185">Reference proteome</keyword>
<name>A0A9P6QXV3_9FUNG</name>
<dbReference type="OrthoDB" id="10557072at2759"/>
<dbReference type="Proteomes" id="UP000823405">
    <property type="component" value="Unassembled WGS sequence"/>
</dbReference>
<organism evidence="2 3">
    <name type="scientific">Linnemannia gamsii</name>
    <dbReference type="NCBI Taxonomy" id="64522"/>
    <lineage>
        <taxon>Eukaryota</taxon>
        <taxon>Fungi</taxon>
        <taxon>Fungi incertae sedis</taxon>
        <taxon>Mucoromycota</taxon>
        <taxon>Mortierellomycotina</taxon>
        <taxon>Mortierellomycetes</taxon>
        <taxon>Mortierellales</taxon>
        <taxon>Mortierellaceae</taxon>
        <taxon>Linnemannia</taxon>
    </lineage>
</organism>
<comment type="caution">
    <text evidence="2">The sequence shown here is derived from an EMBL/GenBank/DDBJ whole genome shotgun (WGS) entry which is preliminary data.</text>
</comment>
<feature type="non-terminal residue" evidence="2">
    <location>
        <position position="78"/>
    </location>
</feature>
<sequence>MILGQHKNARRVLEHKLAAQQPDFTVVTEEDPNTTFEGFVADDEDEDGDSPMEDHSRAHSRIHVTTCHSSSVVGASSS</sequence>
<evidence type="ECO:0000313" key="2">
    <source>
        <dbReference type="EMBL" id="KAG0306137.1"/>
    </source>
</evidence>
<dbReference type="EMBL" id="JAAAIN010001166">
    <property type="protein sequence ID" value="KAG0306137.1"/>
    <property type="molecule type" value="Genomic_DNA"/>
</dbReference>
<evidence type="ECO:0000256" key="1">
    <source>
        <dbReference type="SAM" id="MobiDB-lite"/>
    </source>
</evidence>
<feature type="region of interest" description="Disordered" evidence="1">
    <location>
        <begin position="39"/>
        <end position="59"/>
    </location>
</feature>
<proteinExistence type="predicted"/>
<gene>
    <name evidence="2" type="ORF">BGZ97_000863</name>
</gene>
<reference evidence="2" key="1">
    <citation type="journal article" date="2020" name="Fungal Divers.">
        <title>Resolving the Mortierellaceae phylogeny through synthesis of multi-gene phylogenetics and phylogenomics.</title>
        <authorList>
            <person name="Vandepol N."/>
            <person name="Liber J."/>
            <person name="Desiro A."/>
            <person name="Na H."/>
            <person name="Kennedy M."/>
            <person name="Barry K."/>
            <person name="Grigoriev I.V."/>
            <person name="Miller A.N."/>
            <person name="O'Donnell K."/>
            <person name="Stajich J.E."/>
            <person name="Bonito G."/>
        </authorList>
    </citation>
    <scope>NUCLEOTIDE SEQUENCE</scope>
    <source>
        <strain evidence="2">NVP60</strain>
    </source>
</reference>
<evidence type="ECO:0000313" key="3">
    <source>
        <dbReference type="Proteomes" id="UP000823405"/>
    </source>
</evidence>
<protein>
    <submittedName>
        <fullName evidence="2">Uncharacterized protein</fullName>
    </submittedName>
</protein>
<dbReference type="AlphaFoldDB" id="A0A9P6QXV3"/>